<evidence type="ECO:0000313" key="9">
    <source>
        <dbReference type="RefSeq" id="XP_012819198.2"/>
    </source>
</evidence>
<reference evidence="7 8" key="3">
    <citation type="submission" date="2025-04" db="UniProtKB">
        <authorList>
            <consortium name="RefSeq"/>
        </authorList>
    </citation>
    <scope>IDENTIFICATION</scope>
    <source>
        <strain evidence="7 8">Nigerian</strain>
        <tissue evidence="7 8">Liver and blood</tissue>
    </source>
</reference>
<dbReference type="PANTHER" id="PTHR28581:SF1">
    <property type="entry name" value="CONSORTIN"/>
    <property type="match status" value="1"/>
</dbReference>
<organism evidence="5">
    <name type="scientific">Xenopus tropicalis</name>
    <name type="common">Western clawed frog</name>
    <name type="synonym">Silurana tropicalis</name>
    <dbReference type="NCBI Taxonomy" id="8364"/>
    <lineage>
        <taxon>Eukaryota</taxon>
        <taxon>Metazoa</taxon>
        <taxon>Chordata</taxon>
        <taxon>Craniata</taxon>
        <taxon>Vertebrata</taxon>
        <taxon>Euteleostomi</taxon>
        <taxon>Amphibia</taxon>
        <taxon>Batrachia</taxon>
        <taxon>Anura</taxon>
        <taxon>Pipoidea</taxon>
        <taxon>Pipidae</taxon>
        <taxon>Xenopodinae</taxon>
        <taxon>Xenopus</taxon>
        <taxon>Silurana</taxon>
    </lineage>
</organism>
<feature type="compositionally biased region" description="Polar residues" evidence="1">
    <location>
        <begin position="326"/>
        <end position="335"/>
    </location>
</feature>
<evidence type="ECO:0000313" key="8">
    <source>
        <dbReference type="RefSeq" id="XP_004914682.2"/>
    </source>
</evidence>
<dbReference type="Xenbase" id="XB-GENE-998061">
    <property type="gene designation" value="cnst"/>
</dbReference>
<dbReference type="OrthoDB" id="9894200at2759"/>
<dbReference type="AlphaFoldDB" id="A0A6I8PPT6"/>
<feature type="domain" description="Consortin C-terminal" evidence="3">
    <location>
        <begin position="584"/>
        <end position="694"/>
    </location>
</feature>
<feature type="region of interest" description="Disordered" evidence="1">
    <location>
        <begin position="304"/>
        <end position="338"/>
    </location>
</feature>
<dbReference type="OMA" id="QWESKWK"/>
<keyword evidence="2" id="KW-0812">Transmembrane</keyword>
<evidence type="ECO:0000313" key="7">
    <source>
        <dbReference type="RefSeq" id="XP_002931557.3"/>
    </source>
</evidence>
<reference evidence="5" key="2">
    <citation type="submission" date="2020-05" db="UniProtKB">
        <authorList>
            <consortium name="Ensembl"/>
        </authorList>
    </citation>
    <scope>IDENTIFICATION</scope>
</reference>
<keyword evidence="2" id="KW-1133">Transmembrane helix</keyword>
<feature type="domain" description="Consortin N-terminal" evidence="4">
    <location>
        <begin position="180"/>
        <end position="230"/>
    </location>
</feature>
<reference evidence="5" key="1">
    <citation type="journal article" date="2010" name="Science">
        <title>The genome of the Western clawed frog Xenopus tropicalis.</title>
        <authorList>
            <person name="Hellsten U."/>
            <person name="Harland R.M."/>
            <person name="Gilchrist M.J."/>
            <person name="Hendrix D."/>
            <person name="Jurka J."/>
            <person name="Kapitonov V."/>
            <person name="Ovcharenko I."/>
            <person name="Putnam N.H."/>
            <person name="Shu S."/>
            <person name="Taher L."/>
            <person name="Blitz I.L."/>
            <person name="Blumberg B."/>
            <person name="Dichmann D.S."/>
            <person name="Dubchak I."/>
            <person name="Amaya E."/>
            <person name="Detter J.C."/>
            <person name="Fletcher R."/>
            <person name="Gerhard D.S."/>
            <person name="Goodstein D."/>
            <person name="Graves T."/>
            <person name="Grigoriev I.V."/>
            <person name="Grimwood J."/>
            <person name="Kawashima T."/>
            <person name="Lindquist E."/>
            <person name="Lucas S.M."/>
            <person name="Mead P.E."/>
            <person name="Mitros T."/>
            <person name="Ogino H."/>
            <person name="Ohta Y."/>
            <person name="Poliakov A.V."/>
            <person name="Pollet N."/>
            <person name="Robert J."/>
            <person name="Salamov A."/>
            <person name="Sater A.K."/>
            <person name="Schmutz J."/>
            <person name="Terry A."/>
            <person name="Vize P.D."/>
            <person name="Warren W.C."/>
            <person name="Wells D."/>
            <person name="Wills A."/>
            <person name="Wilson R.K."/>
            <person name="Zimmerman L.B."/>
            <person name="Zorn A.M."/>
            <person name="Grainger R."/>
            <person name="Grammer T."/>
            <person name="Khokha M.K."/>
            <person name="Richardson P.M."/>
            <person name="Rokhsar D.S."/>
        </authorList>
    </citation>
    <scope>NUCLEOTIDE SEQUENCE [LARGE SCALE GENOMIC DNA]</scope>
    <source>
        <strain evidence="5">Nigerian</strain>
    </source>
</reference>
<dbReference type="RefSeq" id="XP_012819198.2">
    <property type="nucleotide sequence ID" value="XM_012963744.3"/>
</dbReference>
<dbReference type="Proteomes" id="UP000008143">
    <property type="component" value="Chromosome 5"/>
</dbReference>
<dbReference type="GeneTree" id="ENSGT00390000005861"/>
<dbReference type="Bgee" id="ENSXETG00000033942">
    <property type="expression patterns" value="Expressed in skeletal muscle tissue and 12 other cell types or tissues"/>
</dbReference>
<evidence type="ECO:0000313" key="5">
    <source>
        <dbReference type="Ensembl" id="ENSXETP00000061484"/>
    </source>
</evidence>
<dbReference type="GeneID" id="100494682"/>
<accession>A0A6I8PPT6</accession>
<dbReference type="GO" id="GO:0005802">
    <property type="term" value="C:trans-Golgi network"/>
    <property type="evidence" value="ECO:0000318"/>
    <property type="project" value="GO_Central"/>
</dbReference>
<feature type="compositionally biased region" description="Basic and acidic residues" evidence="1">
    <location>
        <begin position="32"/>
        <end position="58"/>
    </location>
</feature>
<evidence type="ECO:0000256" key="2">
    <source>
        <dbReference type="SAM" id="Phobius"/>
    </source>
</evidence>
<feature type="region of interest" description="Disordered" evidence="1">
    <location>
        <begin position="101"/>
        <end position="160"/>
    </location>
</feature>
<evidence type="ECO:0000259" key="4">
    <source>
        <dbReference type="Pfam" id="PF22883"/>
    </source>
</evidence>
<dbReference type="PANTHER" id="PTHR28581">
    <property type="entry name" value="CONSORTIN"/>
    <property type="match status" value="1"/>
</dbReference>
<sequence length="697" mass="77923">MNTEEGSLEDHLQTHAEENLMVQDEVCYPDENENKVDRGKDETFTRKEEITPQRRDTQDSLNNNENCNPMCGQLSCKKGCDDGIHTTGESLSTAALTSIEASGTRGKRINNRRINRAKKNCNSKSTGFSSADAEISQESKSAEPSYELDTPNPIPEESRDTYLRNEMFSIIREKFEWTEDVNMLPMCIHQIAETYFQEEDYEKAMQFIQLERIYHQQLLANLSAIQEQWEAKWKKTECAALPSSENSEKGLNSTELEKLSKLCKSHEEPKVSKNKLSPSEKSSRIQSLIQLMDLKETRDIEEPIFHSDRESRPGNTPSKGRAPAVTTMTENSPSSVRAADDISIEASREALPSQGHMEEQQLCSRRVTTEAHTQSTGTVGRANPSIFSVGDAGKNNNLLQPEAIPLCKDVLGLETVSGEPEEEHLGKHELISTSAAPADCISVTHDDLSGMRSPLECNKTVQPEQVTNHTEEFCTAKDDEDLSVKKNNPVDSDSTKEALESPEYIVYQECSPESEREAQRRATVEFIASFLNGDLRDSESFLAQLDFQEEALSEEEMSPSPGESILGENFISLDELAKRIEVEEVNPAAGLISILKKRSETEGKNSAQLPQKQTKRKVRFQETEDALDQEEIGGGSCILLVLLCIATVFLSIGGTALYCTFGDMESSVCKDFTANMDSYYTQLLQGIEELKHWLYVT</sequence>
<protein>
    <submittedName>
        <fullName evidence="5 7 8">Consortin</fullName>
    </submittedName>
</protein>
<dbReference type="InterPro" id="IPR028129">
    <property type="entry name" value="Consortin_C"/>
</dbReference>
<proteinExistence type="predicted"/>
<dbReference type="InterPro" id="IPR054132">
    <property type="entry name" value="Consortin_N"/>
</dbReference>
<keyword evidence="6" id="KW-1185">Reference proteome</keyword>
<name>A0A6I8PPT6_XENTR</name>
<dbReference type="AGR" id="Xenbase:XB-GENE-998061"/>
<dbReference type="RefSeq" id="XP_004914682.2">
    <property type="nucleotide sequence ID" value="XM_004914625.4"/>
</dbReference>
<feature type="region of interest" description="Disordered" evidence="1">
    <location>
        <begin position="262"/>
        <end position="284"/>
    </location>
</feature>
<dbReference type="GO" id="GO:0030133">
    <property type="term" value="C:transport vesicle"/>
    <property type="evidence" value="ECO:0000318"/>
    <property type="project" value="GO_Central"/>
</dbReference>
<evidence type="ECO:0000256" key="1">
    <source>
        <dbReference type="SAM" id="MobiDB-lite"/>
    </source>
</evidence>
<dbReference type="InterPro" id="IPR042318">
    <property type="entry name" value="Consortin"/>
</dbReference>
<keyword evidence="2" id="KW-0472">Membrane</keyword>
<feature type="compositionally biased region" description="Polar residues" evidence="1">
    <location>
        <begin position="274"/>
        <end position="284"/>
    </location>
</feature>
<evidence type="ECO:0000259" key="3">
    <source>
        <dbReference type="Pfam" id="PF15281"/>
    </source>
</evidence>
<dbReference type="Ensembl" id="ENSXETT00000062220">
    <property type="protein sequence ID" value="ENSXETP00000061484"/>
    <property type="gene ID" value="ENSXETG00000033942"/>
</dbReference>
<evidence type="ECO:0000313" key="6">
    <source>
        <dbReference type="Proteomes" id="UP000008143"/>
    </source>
</evidence>
<feature type="region of interest" description="Disordered" evidence="1">
    <location>
        <begin position="26"/>
        <end position="61"/>
    </location>
</feature>
<feature type="transmembrane region" description="Helical" evidence="2">
    <location>
        <begin position="638"/>
        <end position="661"/>
    </location>
</feature>
<dbReference type="GO" id="GO:0005886">
    <property type="term" value="C:plasma membrane"/>
    <property type="evidence" value="ECO:0000318"/>
    <property type="project" value="GO_Central"/>
</dbReference>
<dbReference type="GO" id="GO:0042998">
    <property type="term" value="P:positive regulation of Golgi to plasma membrane protein transport"/>
    <property type="evidence" value="ECO:0000318"/>
    <property type="project" value="GO_Central"/>
</dbReference>
<feature type="compositionally biased region" description="Basic and acidic residues" evidence="1">
    <location>
        <begin position="262"/>
        <end position="271"/>
    </location>
</feature>
<gene>
    <name evidence="5 7 8 9 10" type="primary">cnst</name>
</gene>
<dbReference type="CTD" id="163882"/>
<dbReference type="RefSeq" id="XP_002931557.3">
    <property type="nucleotide sequence ID" value="XM_002931511.5"/>
</dbReference>
<dbReference type="GO" id="GO:0071253">
    <property type="term" value="F:connexin binding"/>
    <property type="evidence" value="ECO:0000318"/>
    <property type="project" value="GO_Central"/>
</dbReference>
<dbReference type="Pfam" id="PF15281">
    <property type="entry name" value="Consortin_C"/>
    <property type="match status" value="1"/>
</dbReference>
<dbReference type="Pfam" id="PF22883">
    <property type="entry name" value="Consortin_N"/>
    <property type="match status" value="1"/>
</dbReference>
<evidence type="ECO:0000313" key="10">
    <source>
        <dbReference type="Xenbase" id="XB-GENE-998061"/>
    </source>
</evidence>
<feature type="compositionally biased region" description="Basic residues" evidence="1">
    <location>
        <begin position="105"/>
        <end position="121"/>
    </location>
</feature>
<dbReference type="KEGG" id="xtr:100494682"/>